<organism evidence="3 4">
    <name type="scientific">Purpureocillium lilacinum</name>
    <name type="common">Paecilomyces lilacinus</name>
    <dbReference type="NCBI Taxonomy" id="33203"/>
    <lineage>
        <taxon>Eukaryota</taxon>
        <taxon>Fungi</taxon>
        <taxon>Dikarya</taxon>
        <taxon>Ascomycota</taxon>
        <taxon>Pezizomycotina</taxon>
        <taxon>Sordariomycetes</taxon>
        <taxon>Hypocreomycetidae</taxon>
        <taxon>Hypocreales</taxon>
        <taxon>Ophiocordycipitaceae</taxon>
        <taxon>Purpureocillium</taxon>
    </lineage>
</organism>
<dbReference type="Pfam" id="PF11327">
    <property type="entry name" value="Egh16-like"/>
    <property type="match status" value="1"/>
</dbReference>
<dbReference type="PANTHER" id="PTHR34618">
    <property type="entry name" value="SURFACE PROTEIN MAS1, PUTATIVE-RELATED"/>
    <property type="match status" value="1"/>
</dbReference>
<feature type="signal peptide" evidence="2">
    <location>
        <begin position="1"/>
        <end position="22"/>
    </location>
</feature>
<evidence type="ECO:0000313" key="3">
    <source>
        <dbReference type="EMBL" id="OAQ87219.1"/>
    </source>
</evidence>
<accession>A0A179HCN8</accession>
<feature type="region of interest" description="Disordered" evidence="1">
    <location>
        <begin position="243"/>
        <end position="354"/>
    </location>
</feature>
<feature type="chain" id="PRO_5008103423" description="CAS1 appressorium specific protein" evidence="2">
    <location>
        <begin position="23"/>
        <end position="354"/>
    </location>
</feature>
<protein>
    <recommendedName>
        <fullName evidence="5">CAS1 appressorium specific protein</fullName>
    </recommendedName>
</protein>
<sequence>MRYSYNTVLAAALAAVSPLVEGHGFPQSARGDLTPDEMPPLNYIRTAATEGPVARTEIGSPVQKANLKSVGLGVTTAYGRTQMESGFARAMTYAGASVPKVRTNGEGWIGGEWHVVTSDGGGPVRAIVDTTAKGDFRQGIELENLVQVPGQRGEIRKQADGAGGNGGGGNAGRNNIVSKLFARFALQKRADNINQNFEYKFRVPRGLSCTGTVGNATNVCVMKVVNTSPAGPFGAAVVFQSGTEGQNSTSGTAPGDNNNGGSTDDNSLTGPAKDTKGPASPAPGAGNGSPNGGNKNGGTDDNTIDGGGNNNNKNGNDKLRVRAARRALPVVAASGHHSEGKGHSKDKVRRFFTA</sequence>
<evidence type="ECO:0000256" key="2">
    <source>
        <dbReference type="SAM" id="SignalP"/>
    </source>
</evidence>
<dbReference type="PANTHER" id="PTHR34618:SF4">
    <property type="entry name" value="CAS1"/>
    <property type="match status" value="1"/>
</dbReference>
<evidence type="ECO:0000313" key="4">
    <source>
        <dbReference type="Proteomes" id="UP000078240"/>
    </source>
</evidence>
<feature type="compositionally biased region" description="Gly residues" evidence="1">
    <location>
        <begin position="285"/>
        <end position="296"/>
    </location>
</feature>
<evidence type="ECO:0000256" key="1">
    <source>
        <dbReference type="SAM" id="MobiDB-lite"/>
    </source>
</evidence>
<gene>
    <name evidence="3" type="ORF">VFPBJ_01259</name>
</gene>
<feature type="compositionally biased region" description="Basic and acidic residues" evidence="1">
    <location>
        <begin position="336"/>
        <end position="345"/>
    </location>
</feature>
<dbReference type="Proteomes" id="UP000078240">
    <property type="component" value="Unassembled WGS sequence"/>
</dbReference>
<keyword evidence="2" id="KW-0732">Signal</keyword>
<reference evidence="3 4" key="1">
    <citation type="submission" date="2016-01" db="EMBL/GenBank/DDBJ databases">
        <title>Biosynthesis of antibiotic leucinostatins and their inhibition on Phytophthora in bio-control Purpureocillium lilacinum.</title>
        <authorList>
            <person name="Wang G."/>
            <person name="Liu Z."/>
            <person name="Lin R."/>
            <person name="Li E."/>
            <person name="Mao Z."/>
            <person name="Ling J."/>
            <person name="Yin W."/>
            <person name="Xie B."/>
        </authorList>
    </citation>
    <scope>NUCLEOTIDE SEQUENCE [LARGE SCALE GENOMIC DNA]</scope>
    <source>
        <strain evidence="3">PLBJ-1</strain>
    </source>
</reference>
<feature type="compositionally biased region" description="Polar residues" evidence="1">
    <location>
        <begin position="243"/>
        <end position="252"/>
    </location>
</feature>
<comment type="caution">
    <text evidence="3">The sequence shown here is derived from an EMBL/GenBank/DDBJ whole genome shotgun (WGS) entry which is preliminary data.</text>
</comment>
<feature type="compositionally biased region" description="Low complexity" evidence="1">
    <location>
        <begin position="255"/>
        <end position="267"/>
    </location>
</feature>
<dbReference type="AlphaFoldDB" id="A0A179HCN8"/>
<proteinExistence type="predicted"/>
<name>A0A179HCN8_PURLI</name>
<evidence type="ECO:0008006" key="5">
    <source>
        <dbReference type="Google" id="ProtNLM"/>
    </source>
</evidence>
<dbReference type="InterPro" id="IPR021476">
    <property type="entry name" value="Egh16-like"/>
</dbReference>
<dbReference type="EMBL" id="LSBH01000001">
    <property type="protein sequence ID" value="OAQ87219.1"/>
    <property type="molecule type" value="Genomic_DNA"/>
</dbReference>